<evidence type="ECO:0000256" key="1">
    <source>
        <dbReference type="SAM" id="Phobius"/>
    </source>
</evidence>
<feature type="transmembrane region" description="Helical" evidence="1">
    <location>
        <begin position="179"/>
        <end position="201"/>
    </location>
</feature>
<protein>
    <recommendedName>
        <fullName evidence="4">Capsular polysaccharide biosynthesis protein</fullName>
    </recommendedName>
</protein>
<keyword evidence="1" id="KW-0472">Membrane</keyword>
<organism evidence="2 3">
    <name type="scientific">Candidatus Eisenbergiella intestinigallinarum</name>
    <dbReference type="NCBI Taxonomy" id="2838549"/>
    <lineage>
        <taxon>Bacteria</taxon>
        <taxon>Bacillati</taxon>
        <taxon>Bacillota</taxon>
        <taxon>Clostridia</taxon>
        <taxon>Lachnospirales</taxon>
        <taxon>Lachnospiraceae</taxon>
        <taxon>Eisenbergiella</taxon>
    </lineage>
</organism>
<dbReference type="EMBL" id="DWVS01000329">
    <property type="protein sequence ID" value="HJC88868.1"/>
    <property type="molecule type" value="Genomic_DNA"/>
</dbReference>
<name>A0A9D2QML3_9FIRM</name>
<dbReference type="Proteomes" id="UP000823922">
    <property type="component" value="Unassembled WGS sequence"/>
</dbReference>
<dbReference type="InterPro" id="IPR050445">
    <property type="entry name" value="Bact_polysacc_biosynth/exp"/>
</dbReference>
<keyword evidence="1" id="KW-0812">Transmembrane</keyword>
<gene>
    <name evidence="2" type="ORF">H9926_12735</name>
</gene>
<reference evidence="2" key="1">
    <citation type="journal article" date="2021" name="PeerJ">
        <title>Extensive microbial diversity within the chicken gut microbiome revealed by metagenomics and culture.</title>
        <authorList>
            <person name="Gilroy R."/>
            <person name="Ravi A."/>
            <person name="Getino M."/>
            <person name="Pursley I."/>
            <person name="Horton D.L."/>
            <person name="Alikhan N.F."/>
            <person name="Baker D."/>
            <person name="Gharbi K."/>
            <person name="Hall N."/>
            <person name="Watson M."/>
            <person name="Adriaenssens E.M."/>
            <person name="Foster-Nyarko E."/>
            <person name="Jarju S."/>
            <person name="Secka A."/>
            <person name="Antonio M."/>
            <person name="Oren A."/>
            <person name="Chaudhuri R.R."/>
            <person name="La Ragione R."/>
            <person name="Hildebrand F."/>
            <person name="Pallen M.J."/>
        </authorList>
    </citation>
    <scope>NUCLEOTIDE SEQUENCE</scope>
    <source>
        <strain evidence="2">ChiBcec1-1630</strain>
    </source>
</reference>
<keyword evidence="1" id="KW-1133">Transmembrane helix</keyword>
<evidence type="ECO:0008006" key="4">
    <source>
        <dbReference type="Google" id="ProtNLM"/>
    </source>
</evidence>
<evidence type="ECO:0000313" key="3">
    <source>
        <dbReference type="Proteomes" id="UP000823922"/>
    </source>
</evidence>
<dbReference type="PANTHER" id="PTHR32309">
    <property type="entry name" value="TYROSINE-PROTEIN KINASE"/>
    <property type="match status" value="1"/>
</dbReference>
<dbReference type="AlphaFoldDB" id="A0A9D2QML3"/>
<feature type="transmembrane region" description="Helical" evidence="1">
    <location>
        <begin position="24"/>
        <end position="45"/>
    </location>
</feature>
<evidence type="ECO:0000313" key="2">
    <source>
        <dbReference type="EMBL" id="HJC88868.1"/>
    </source>
</evidence>
<proteinExistence type="predicted"/>
<dbReference type="PANTHER" id="PTHR32309:SF31">
    <property type="entry name" value="CAPSULAR EXOPOLYSACCHARIDE FAMILY"/>
    <property type="match status" value="1"/>
</dbReference>
<comment type="caution">
    <text evidence="2">The sequence shown here is derived from an EMBL/GenBank/DDBJ whole genome shotgun (WGS) entry which is preliminary data.</text>
</comment>
<reference evidence="2" key="2">
    <citation type="submission" date="2021-04" db="EMBL/GenBank/DDBJ databases">
        <authorList>
            <person name="Gilroy R."/>
        </authorList>
    </citation>
    <scope>NUCLEOTIDE SEQUENCE</scope>
    <source>
        <strain evidence="2">ChiBcec1-1630</strain>
    </source>
</reference>
<accession>A0A9D2QML3</accession>
<sequence length="359" mass="39934">MKDEKFWREGMDGKRFALCSFRRFWFFGAVGILGAAVSAGLYLLITVALAGPPEYQVFSQYRIYFDSEKYGEIQDYYNAYTWGEIMKTDEVLDYVMEALPEGITKEQVKASVSVGAMNDVKIMPLTITTQDPELSETIAEAYVYGLDRFGHSIEGLSGMDCWLLEDAQEVPRGTKAGNAALLGLILGAAVGFFAWLIWYCLDDSIYLEADFENRYGIPVLGVLTEKRDALLQKELETALAVRLKGKERICVVDAAQAAGRKESSSAGSGPEVRPVKSSQEWEECSWPFDEEAVERMKQSGVLLLLPWGRGSGRMAGRLVSRLEKLQAPVLGAVIYGAKDGFLRSYYGYYRHSGKKGGRA</sequence>